<dbReference type="InterPro" id="IPR000210">
    <property type="entry name" value="BTB/POZ_dom"/>
</dbReference>
<evidence type="ECO:0000313" key="2">
    <source>
        <dbReference type="EMBL" id="KAJ5077219.1"/>
    </source>
</evidence>
<dbReference type="InterPro" id="IPR029062">
    <property type="entry name" value="Class_I_gatase-like"/>
</dbReference>
<reference evidence="2" key="1">
    <citation type="submission" date="2022-10" db="EMBL/GenBank/DDBJ databases">
        <title>Novel sulphate-reducing endosymbionts in the free-living metamonad Anaeramoeba.</title>
        <authorList>
            <person name="Jerlstrom-Hultqvist J."/>
            <person name="Cepicka I."/>
            <person name="Gallot-Lavallee L."/>
            <person name="Salas-Leiva D."/>
            <person name="Curtis B.A."/>
            <person name="Zahonova K."/>
            <person name="Pipaliya S."/>
            <person name="Dacks J."/>
            <person name="Roger A.J."/>
        </authorList>
    </citation>
    <scope>NUCLEOTIDE SEQUENCE</scope>
    <source>
        <strain evidence="2">BMAN</strain>
    </source>
</reference>
<accession>A0A9Q0RFZ8</accession>
<dbReference type="Pfam" id="PF00651">
    <property type="entry name" value="BTB"/>
    <property type="match status" value="1"/>
</dbReference>
<organism evidence="2 3">
    <name type="scientific">Anaeramoeba ignava</name>
    <name type="common">Anaerobic marine amoeba</name>
    <dbReference type="NCBI Taxonomy" id="1746090"/>
    <lineage>
        <taxon>Eukaryota</taxon>
        <taxon>Metamonada</taxon>
        <taxon>Anaeramoebidae</taxon>
        <taxon>Anaeramoeba</taxon>
    </lineage>
</organism>
<dbReference type="Proteomes" id="UP001149090">
    <property type="component" value="Unassembled WGS sequence"/>
</dbReference>
<dbReference type="PROSITE" id="PS50097">
    <property type="entry name" value="BTB"/>
    <property type="match status" value="1"/>
</dbReference>
<dbReference type="SUPFAM" id="SSF52317">
    <property type="entry name" value="Class I glutamine amidotransferase-like"/>
    <property type="match status" value="1"/>
</dbReference>
<dbReference type="Gene3D" id="3.30.710.10">
    <property type="entry name" value="Potassium Channel Kv1.1, Chain A"/>
    <property type="match status" value="1"/>
</dbReference>
<feature type="domain" description="BTB" evidence="1">
    <location>
        <begin position="18"/>
        <end position="87"/>
    </location>
</feature>
<keyword evidence="3" id="KW-1185">Reference proteome</keyword>
<gene>
    <name evidence="2" type="ORF">M0811_00539</name>
</gene>
<protein>
    <submittedName>
        <fullName evidence="2">Btb/poz domain-containing</fullName>
    </submittedName>
</protein>
<dbReference type="CDD" id="cd18186">
    <property type="entry name" value="BTB_POZ_ZBTB_KLHL-like"/>
    <property type="match status" value="1"/>
</dbReference>
<name>A0A9Q0RFZ8_ANAIG</name>
<evidence type="ECO:0000313" key="3">
    <source>
        <dbReference type="Proteomes" id="UP001149090"/>
    </source>
</evidence>
<dbReference type="SMART" id="SM00225">
    <property type="entry name" value="BTB"/>
    <property type="match status" value="1"/>
</dbReference>
<dbReference type="InterPro" id="IPR011333">
    <property type="entry name" value="SKP1/BTB/POZ_sf"/>
</dbReference>
<comment type="caution">
    <text evidence="2">The sequence shown here is derived from an EMBL/GenBank/DDBJ whole genome shotgun (WGS) entry which is preliminary data.</text>
</comment>
<sequence length="592" mass="67981">MNSLSKDLKNLLDNLDLVDMRFIINQTQIYAHKLVLAASSYFWKTQLFGNKTRNNEDIFTVVLSDIDPIIFKKIIEYLYTREILIDSKTVDLLMEYSSQFGIENLQHLCSEYYQNNLSSENCVKIHNLACKFKDENLKKISLKFLENHKLKENQVLKNSFLGMEKNDVTQLLLLNNLHGSEEIKLLAGIIEWSENYCSKLQMQTSPNSIQFVLEEPIKFIKFEYISAFHFLNLMHRKQYLTDFLVHKLIEYFNNSQLNDSIIKENVLQLEFMESKEKSVLERLILWGQHFCLDNNIDINQENLSKYISPFSSMLNFQAFTPTSLVQLLETKIFPFELILENLITNIQKLISSKTEYFIKSEKKPITSISEIKVLLIETNHFSRNDIISSIKSTGIQNVDSVDARNENVTFEQMKNYDCVFTFSYNSYKNPQEIGNALAIYVESGGGLVLAARDTLNTDDTCRIEGRIVSDGFLPMKYGKPIDDKPSFLGKILKNDHPILKNVKSFDGGECSYRIEGNATNGSSAVAFWNDGSVLVAEKTKQSNFGTVIVLNILPYSDKVCSNYWRSSSDGMTLIANSVVYVSRVEKNGQIMK</sequence>
<dbReference type="OMA" id="WPASITE"/>
<proteinExistence type="predicted"/>
<dbReference type="PANTHER" id="PTHR45774">
    <property type="entry name" value="BTB/POZ DOMAIN-CONTAINING"/>
    <property type="match status" value="1"/>
</dbReference>
<dbReference type="Gene3D" id="1.25.40.420">
    <property type="match status" value="1"/>
</dbReference>
<dbReference type="EMBL" id="JAPDFW010000059">
    <property type="protein sequence ID" value="KAJ5077219.1"/>
    <property type="molecule type" value="Genomic_DNA"/>
</dbReference>
<dbReference type="AlphaFoldDB" id="A0A9Q0RFZ8"/>
<dbReference type="PANTHER" id="PTHR45774:SF3">
    <property type="entry name" value="BTB (POZ) DOMAIN-CONTAINING 2B-RELATED"/>
    <property type="match status" value="1"/>
</dbReference>
<dbReference type="CDD" id="cd14733">
    <property type="entry name" value="BACK"/>
    <property type="match status" value="1"/>
</dbReference>
<dbReference type="OrthoDB" id="45365at2759"/>
<dbReference type="SUPFAM" id="SSF54695">
    <property type="entry name" value="POZ domain"/>
    <property type="match status" value="1"/>
</dbReference>
<evidence type="ECO:0000259" key="1">
    <source>
        <dbReference type="PROSITE" id="PS50097"/>
    </source>
</evidence>